<feature type="domain" description="CHAD" evidence="2">
    <location>
        <begin position="219"/>
        <end position="477"/>
    </location>
</feature>
<evidence type="ECO:0000259" key="2">
    <source>
        <dbReference type="PROSITE" id="PS51708"/>
    </source>
</evidence>
<dbReference type="EMBL" id="JBHSAF010000015">
    <property type="protein sequence ID" value="MFC3914737.1"/>
    <property type="molecule type" value="Genomic_DNA"/>
</dbReference>
<organism evidence="3 4">
    <name type="scientific">Pseudaeromonas sharmana</name>
    <dbReference type="NCBI Taxonomy" id="328412"/>
    <lineage>
        <taxon>Bacteria</taxon>
        <taxon>Pseudomonadati</taxon>
        <taxon>Pseudomonadota</taxon>
        <taxon>Gammaproteobacteria</taxon>
        <taxon>Aeromonadales</taxon>
        <taxon>Aeromonadaceae</taxon>
        <taxon>Pseudaeromonas</taxon>
    </lineage>
</organism>
<proteinExistence type="predicted"/>
<reference evidence="4" key="1">
    <citation type="journal article" date="2019" name="Int. J. Syst. Evol. Microbiol.">
        <title>The Global Catalogue of Microorganisms (GCM) 10K type strain sequencing project: providing services to taxonomists for standard genome sequencing and annotation.</title>
        <authorList>
            <consortium name="The Broad Institute Genomics Platform"/>
            <consortium name="The Broad Institute Genome Sequencing Center for Infectious Disease"/>
            <person name="Wu L."/>
            <person name="Ma J."/>
        </authorList>
    </citation>
    <scope>NUCLEOTIDE SEQUENCE [LARGE SCALE GENOMIC DNA]</scope>
    <source>
        <strain evidence="4">CCUG 54939</strain>
    </source>
</reference>
<gene>
    <name evidence="3" type="ORF">ACFOSS_14910</name>
</gene>
<sequence>MTTEVELKFFVSRDLQSDLMEWIAHQAILSASDCQLGNIYYDTDDRLLRSWRCGLRIRSQNGQREQTIKCGGQAVAGLHQRPEYTTAVNGEWPELAAFPASLWPAGTDLTQLQAALRPQFRTDFRRQAWRISPSAGTEIELAYDRGVIEANGRQAPLNELELEVVSGDPSTLFALARSLLSLGGLRLGSQSKAQRGYRLAGLTPEPEVRRMGFVPVTADMTVGSALLAVFGFALEQWQYHEQLLLETPSLAALTQVRNGVALLQQTQQFFADLLVELAPRTWQDELGWLEQSLGWLDEAQALERLASERGHYLRSLQGHDAVLAALQARQQALPSLADMQTLCLSSRYTALLLEISAWLWQVQQQVLSLGQQPLAVFACQVLEESWQELHAPEMQEPHLDEDSYLMLVGKLRRNLLAGVSFAALFDVDEQQGFRLPWLNLLRRMEELEHFAVLDALASTLPTSARLELGEWLTERIAPRLIELDQGRLQALDMVPYWRNGERLADSEPGAV</sequence>
<dbReference type="PANTHER" id="PTHR39569">
    <property type="entry name" value="INORGANIC TRIPHOSPHATASE"/>
    <property type="match status" value="1"/>
</dbReference>
<dbReference type="InterPro" id="IPR033469">
    <property type="entry name" value="CYTH-like_dom_sf"/>
</dbReference>
<dbReference type="InterPro" id="IPR023577">
    <property type="entry name" value="CYTH_domain"/>
</dbReference>
<dbReference type="Gene3D" id="1.40.20.10">
    <property type="entry name" value="CHAD domain"/>
    <property type="match status" value="1"/>
</dbReference>
<dbReference type="Proteomes" id="UP001595692">
    <property type="component" value="Unassembled WGS sequence"/>
</dbReference>
<dbReference type="InterPro" id="IPR039013">
    <property type="entry name" value="YgiF"/>
</dbReference>
<evidence type="ECO:0000313" key="3">
    <source>
        <dbReference type="EMBL" id="MFC3914737.1"/>
    </source>
</evidence>
<dbReference type="PROSITE" id="PS51708">
    <property type="entry name" value="CHAD"/>
    <property type="match status" value="1"/>
</dbReference>
<name>A0ABV8CRF1_9GAMM</name>
<comment type="caution">
    <text evidence="3">The sequence shown here is derived from an EMBL/GenBank/DDBJ whole genome shotgun (WGS) entry which is preliminary data.</text>
</comment>
<dbReference type="SMART" id="SM00880">
    <property type="entry name" value="CHAD"/>
    <property type="match status" value="1"/>
</dbReference>
<dbReference type="InterPro" id="IPR007899">
    <property type="entry name" value="CHAD_dom"/>
</dbReference>
<evidence type="ECO:0000313" key="4">
    <source>
        <dbReference type="Proteomes" id="UP001595692"/>
    </source>
</evidence>
<dbReference type="Pfam" id="PF01928">
    <property type="entry name" value="CYTH"/>
    <property type="match status" value="1"/>
</dbReference>
<dbReference type="PANTHER" id="PTHR39569:SF1">
    <property type="entry name" value="INORGANIC TRIPHOSPHATASE"/>
    <property type="match status" value="1"/>
</dbReference>
<evidence type="ECO:0000259" key="1">
    <source>
        <dbReference type="PROSITE" id="PS51707"/>
    </source>
</evidence>
<dbReference type="Gene3D" id="2.40.320.10">
    <property type="entry name" value="Hypothetical Protein Pfu-838710-001"/>
    <property type="match status" value="1"/>
</dbReference>
<protein>
    <submittedName>
        <fullName evidence="3">CYTH domain-containing protein</fullName>
    </submittedName>
</protein>
<keyword evidence="4" id="KW-1185">Reference proteome</keyword>
<dbReference type="InterPro" id="IPR038186">
    <property type="entry name" value="CHAD_dom_sf"/>
</dbReference>
<dbReference type="SUPFAM" id="SSF55154">
    <property type="entry name" value="CYTH-like phosphatases"/>
    <property type="match status" value="1"/>
</dbReference>
<dbReference type="RefSeq" id="WP_377154040.1">
    <property type="nucleotide sequence ID" value="NZ_JBHSAF010000015.1"/>
</dbReference>
<dbReference type="PROSITE" id="PS51707">
    <property type="entry name" value="CYTH"/>
    <property type="match status" value="1"/>
</dbReference>
<feature type="domain" description="CYTH" evidence="1">
    <location>
        <begin position="2"/>
        <end position="203"/>
    </location>
</feature>
<dbReference type="SMART" id="SM01118">
    <property type="entry name" value="CYTH"/>
    <property type="match status" value="1"/>
</dbReference>
<dbReference type="CDD" id="cd07756">
    <property type="entry name" value="CYTH-like_Pase_CHAD"/>
    <property type="match status" value="1"/>
</dbReference>
<dbReference type="Pfam" id="PF05235">
    <property type="entry name" value="CHAD"/>
    <property type="match status" value="1"/>
</dbReference>
<accession>A0ABV8CRF1</accession>